<organism evidence="3 5">
    <name type="scientific">Phocaeicola vulgatus</name>
    <name type="common">Bacteroides vulgatus</name>
    <dbReference type="NCBI Taxonomy" id="821"/>
    <lineage>
        <taxon>Bacteria</taxon>
        <taxon>Pseudomonadati</taxon>
        <taxon>Bacteroidota</taxon>
        <taxon>Bacteroidia</taxon>
        <taxon>Bacteroidales</taxon>
        <taxon>Bacteroidaceae</taxon>
        <taxon>Phocaeicola</taxon>
    </lineage>
</organism>
<feature type="transmembrane region" description="Helical" evidence="1">
    <location>
        <begin position="63"/>
        <end position="83"/>
    </location>
</feature>
<feature type="transmembrane region" description="Helical" evidence="1">
    <location>
        <begin position="117"/>
        <end position="135"/>
    </location>
</feature>
<feature type="transmembrane region" description="Helical" evidence="1">
    <location>
        <begin position="262"/>
        <end position="285"/>
    </location>
</feature>
<dbReference type="EMBL" id="QSAI01000032">
    <property type="protein sequence ID" value="RGW46091.1"/>
    <property type="molecule type" value="Genomic_DNA"/>
</dbReference>
<keyword evidence="1" id="KW-0812">Transmembrane</keyword>
<evidence type="ECO:0000313" key="3">
    <source>
        <dbReference type="EMBL" id="RGV12657.1"/>
    </source>
</evidence>
<feature type="transmembrane region" description="Helical" evidence="1">
    <location>
        <begin position="147"/>
        <end position="169"/>
    </location>
</feature>
<reference evidence="2 7" key="2">
    <citation type="submission" date="2019-09" db="EMBL/GenBank/DDBJ databases">
        <title>In-depth cultivation of the pig gut microbiome towards novel bacterial diversity and tailored functional studies.</title>
        <authorList>
            <person name="Wylensek D."/>
            <person name="Hitch T.C.A."/>
            <person name="Clavel T."/>
        </authorList>
    </citation>
    <scope>NUCLEOTIDE SEQUENCE [LARGE SCALE GENOMIC DNA]</scope>
    <source>
        <strain evidence="2 7">WCA-389-WT-3C</strain>
    </source>
</reference>
<evidence type="ECO:0000313" key="7">
    <source>
        <dbReference type="Proteomes" id="UP000460950"/>
    </source>
</evidence>
<dbReference type="AlphaFoldDB" id="A0A412VSR7"/>
<dbReference type="Proteomes" id="UP000285469">
    <property type="component" value="Unassembled WGS sequence"/>
</dbReference>
<feature type="transmembrane region" description="Helical" evidence="1">
    <location>
        <begin position="176"/>
        <end position="209"/>
    </location>
</feature>
<feature type="transmembrane region" description="Helical" evidence="1">
    <location>
        <begin position="339"/>
        <end position="358"/>
    </location>
</feature>
<evidence type="ECO:0008006" key="8">
    <source>
        <dbReference type="Google" id="ProtNLM"/>
    </source>
</evidence>
<feature type="transmembrane region" description="Helical" evidence="1">
    <location>
        <begin position="396"/>
        <end position="413"/>
    </location>
</feature>
<feature type="transmembrane region" description="Helical" evidence="1">
    <location>
        <begin position="370"/>
        <end position="390"/>
    </location>
</feature>
<evidence type="ECO:0000313" key="6">
    <source>
        <dbReference type="Proteomes" id="UP000285469"/>
    </source>
</evidence>
<accession>A0A412VSR7</accession>
<dbReference type="EMBL" id="QRYT01000008">
    <property type="protein sequence ID" value="RGV12657.1"/>
    <property type="molecule type" value="Genomic_DNA"/>
</dbReference>
<dbReference type="EMBL" id="VULU01000011">
    <property type="protein sequence ID" value="MSS48298.1"/>
    <property type="molecule type" value="Genomic_DNA"/>
</dbReference>
<evidence type="ECO:0000313" key="5">
    <source>
        <dbReference type="Proteomes" id="UP000285379"/>
    </source>
</evidence>
<protein>
    <recommendedName>
        <fullName evidence="8">O-antigen ligase family protein</fullName>
    </recommendedName>
</protein>
<comment type="caution">
    <text evidence="3">The sequence shown here is derived from an EMBL/GenBank/DDBJ whole genome shotgun (WGS) entry which is preliminary data.</text>
</comment>
<keyword evidence="1" id="KW-1133">Transmembrane helix</keyword>
<feature type="transmembrane region" description="Helical" evidence="1">
    <location>
        <begin position="89"/>
        <end position="110"/>
    </location>
</feature>
<dbReference type="Proteomes" id="UP000460950">
    <property type="component" value="Unassembled WGS sequence"/>
</dbReference>
<feature type="transmembrane region" description="Helical" evidence="1">
    <location>
        <begin position="221"/>
        <end position="241"/>
    </location>
</feature>
<name>A0A412VSR7_PHOVU</name>
<dbReference type="Proteomes" id="UP000285379">
    <property type="component" value="Unassembled WGS sequence"/>
</dbReference>
<evidence type="ECO:0000313" key="2">
    <source>
        <dbReference type="EMBL" id="MSS48298.1"/>
    </source>
</evidence>
<sequence length="444" mass="51471">MNFTILSNNMISKKEKITFIAALFFMNVRVDLVGSMSLTELFVLTQIPHLLKWLNEQGRKIPYLNNLTIGFYCLIIVQIIAEFMVHNTFINAAKGIAITIMTLFLMLFFIEKLVKDISLIIWIPINVILGLIIFGDQFGFADQGETTFFKFYLAPILTSLACIITLIKWKWVHKYLFILLFGVSLLIIIGGARTLGFSMLFTTLVLLIYNKYKTIRFKKIMPGLIIGMVFIQFFLTFIYMPKVKRGEWGSNQNRSQFEKINWNSNIFMILFSARSDFFVSTIAFLDKPLWGHGSWAIDKTKKYHILQAKMLDNEYRYDPQINLLIPCHSVVVGKGVSNGVFAFAIFLWIMITIYRIGLKGLSRRSPYNAYLLWTIISSFQLLLFGPPAILKNNSSIAFAVMIALFYFNYLHNLRRIVKKKNMQIPKKQITKTHLYHILSKNEQI</sequence>
<keyword evidence="1" id="KW-0472">Membrane</keyword>
<evidence type="ECO:0000313" key="4">
    <source>
        <dbReference type="EMBL" id="RGW46091.1"/>
    </source>
</evidence>
<reference evidence="5 6" key="1">
    <citation type="submission" date="2018-08" db="EMBL/GenBank/DDBJ databases">
        <title>A genome reference for cultivated species of the human gut microbiota.</title>
        <authorList>
            <person name="Zou Y."/>
            <person name="Xue W."/>
            <person name="Luo G."/>
        </authorList>
    </citation>
    <scope>NUCLEOTIDE SEQUENCE [LARGE SCALE GENOMIC DNA]</scope>
    <source>
        <strain evidence="4 6">AF12-25</strain>
        <strain evidence="3 5">AF14-8</strain>
    </source>
</reference>
<proteinExistence type="predicted"/>
<evidence type="ECO:0000256" key="1">
    <source>
        <dbReference type="SAM" id="Phobius"/>
    </source>
</evidence>
<gene>
    <name evidence="4" type="ORF">DWV70_15820</name>
    <name evidence="3" type="ORF">DWW27_05420</name>
    <name evidence="2" type="ORF">FYJ30_08210</name>
</gene>